<accession>A0A2W6NKE7</accession>
<proteinExistence type="predicted"/>
<evidence type="ECO:0000313" key="1">
    <source>
        <dbReference type="EMBL" id="PZT56195.1"/>
    </source>
</evidence>
<protein>
    <submittedName>
        <fullName evidence="1">Uncharacterized protein</fullName>
    </submittedName>
</protein>
<name>A0A2W6NKE7_9BACL</name>
<dbReference type="AlphaFoldDB" id="A0A2W6NKE7"/>
<reference evidence="1 2" key="1">
    <citation type="submission" date="2018-06" db="EMBL/GenBank/DDBJ databases">
        <title>Isolation of heavy metals resistant Paenibacillus silvae NC2 from Gold-Copper mine in ZiJin, China.</title>
        <authorList>
            <person name="Xu J."/>
            <person name="Mazhar H.S."/>
            <person name="Rensing C."/>
        </authorList>
    </citation>
    <scope>NUCLEOTIDE SEQUENCE [LARGE SCALE GENOMIC DNA]</scope>
    <source>
        <strain evidence="1 2">NC2</strain>
    </source>
</reference>
<dbReference type="Proteomes" id="UP000249204">
    <property type="component" value="Unassembled WGS sequence"/>
</dbReference>
<evidence type="ECO:0000313" key="2">
    <source>
        <dbReference type="Proteomes" id="UP000249204"/>
    </source>
</evidence>
<sequence>MIVCDKETENLALTRINHAGEILIGEYTPFSAAN</sequence>
<comment type="caution">
    <text evidence="1">The sequence shown here is derived from an EMBL/GenBank/DDBJ whole genome shotgun (WGS) entry which is preliminary data.</text>
</comment>
<dbReference type="EMBL" id="QKWW01000022">
    <property type="protein sequence ID" value="PZT56195.1"/>
    <property type="molecule type" value="Genomic_DNA"/>
</dbReference>
<gene>
    <name evidence="1" type="ORF">DN757_07740</name>
</gene>
<organism evidence="1 2">
    <name type="scientific">Paenibacillus silvae</name>
    <dbReference type="NCBI Taxonomy" id="1325358"/>
    <lineage>
        <taxon>Bacteria</taxon>
        <taxon>Bacillati</taxon>
        <taxon>Bacillota</taxon>
        <taxon>Bacilli</taxon>
        <taxon>Bacillales</taxon>
        <taxon>Paenibacillaceae</taxon>
        <taxon>Paenibacillus</taxon>
    </lineage>
</organism>